<dbReference type="Pfam" id="PF01968">
    <property type="entry name" value="Hydantoinase_A"/>
    <property type="match status" value="1"/>
</dbReference>
<dbReference type="PANTHER" id="PTHR11365:SF23">
    <property type="entry name" value="HYPOTHETICAL 5-OXOPROLINASE (EUROFUNG)-RELATED"/>
    <property type="match status" value="1"/>
</dbReference>
<dbReference type="InterPro" id="IPR049517">
    <property type="entry name" value="ACX-like_C"/>
</dbReference>
<dbReference type="PANTHER" id="PTHR11365">
    <property type="entry name" value="5-OXOPROLINASE RELATED"/>
    <property type="match status" value="1"/>
</dbReference>
<dbReference type="Pfam" id="PF19278">
    <property type="entry name" value="Hydant_A_C"/>
    <property type="match status" value="1"/>
</dbReference>
<gene>
    <name evidence="4" type="ORF">ACFMB1_18970</name>
</gene>
<evidence type="ECO:0000259" key="1">
    <source>
        <dbReference type="Pfam" id="PF01968"/>
    </source>
</evidence>
<comment type="caution">
    <text evidence="4">The sequence shown here is derived from an EMBL/GenBank/DDBJ whole genome shotgun (WGS) entry which is preliminary data.</text>
</comment>
<dbReference type="EMBL" id="JBHPON010000003">
    <property type="protein sequence ID" value="MFC6037644.1"/>
    <property type="molecule type" value="Genomic_DNA"/>
</dbReference>
<name>A0ABW1L068_9PROT</name>
<evidence type="ECO:0000259" key="3">
    <source>
        <dbReference type="Pfam" id="PF19278"/>
    </source>
</evidence>
<dbReference type="InterPro" id="IPR045079">
    <property type="entry name" value="Oxoprolinase-like"/>
</dbReference>
<evidence type="ECO:0000259" key="2">
    <source>
        <dbReference type="Pfam" id="PF05378"/>
    </source>
</evidence>
<evidence type="ECO:0000313" key="4">
    <source>
        <dbReference type="EMBL" id="MFC6037644.1"/>
    </source>
</evidence>
<sequence>MTMRVATDVGGTFTDLVCIDDDGIRITKSDTTPPNFEEGVINVLEKGEIDPGQIDDFVHGTTVVINALLSRRGAKTGLITTRGFRDILEIARGNRPDLFNFAFKKPAPFVPRYLRHEITERLDYLGRVVEPLQLDEIEPILEALKSEGVQAVAICCLHAYVNPEHELAIEARIRELWPEVSVIASHKVCGEWREYERTSTAVLSAYVHPIAKGYLASLDEKLSARGLSGKPLIMRSNGGVATVEGARNDPISMVESGPASGVLGAAALGKQIGEPNLIALDIGGTTAKTALIESGAAKITTSYKIEWDRTNPGYPIRTPVVDLVEIGNGGGSIAWVDKGGRMHVGPQSVGSQPGPAAYGRGGKHVTTTDANLVLGRINPKLFLGGEQEPDWDSIDRAFEPLMEALGETKEDIARGVIGIANANMVNALKLVSLNRGYDPRDFALIAFGGGGAMHAVALAEELMTPKVIIPVNSSVFSAWGMLMCDLRRDFLKTDVKSVTSSAAEAIEATYEAMEAQARETCLAEGMPAEAMRVERFADMRYAGQEHTVKVPAPHERLDPAALTELISAFHQEHMREYTFQLDSDVELVNFHVVVFADIDKKPLPALPVTGRNVSEALKGVRKIDFDADGVHDTNEYALSLIEPGMAIAGPAVLEDPTATIVISPGKRAEMDAYGNIHIQMRTS</sequence>
<dbReference type="InterPro" id="IPR002821">
    <property type="entry name" value="Hydantoinase_A"/>
</dbReference>
<dbReference type="InterPro" id="IPR008040">
    <property type="entry name" value="Hydant_A_N"/>
</dbReference>
<dbReference type="Proteomes" id="UP001596116">
    <property type="component" value="Unassembled WGS sequence"/>
</dbReference>
<accession>A0ABW1L068</accession>
<proteinExistence type="predicted"/>
<keyword evidence="5" id="KW-1185">Reference proteome</keyword>
<evidence type="ECO:0000313" key="5">
    <source>
        <dbReference type="Proteomes" id="UP001596116"/>
    </source>
</evidence>
<dbReference type="InterPro" id="IPR043129">
    <property type="entry name" value="ATPase_NBD"/>
</dbReference>
<feature type="domain" description="Hydantoinase/oxoprolinase N-terminal" evidence="2">
    <location>
        <begin position="4"/>
        <end position="175"/>
    </location>
</feature>
<dbReference type="RefSeq" id="WP_379880967.1">
    <property type="nucleotide sequence ID" value="NZ_JBHPON010000003.1"/>
</dbReference>
<protein>
    <submittedName>
        <fullName evidence="4">Hydantoinase/oxoprolinase family protein</fullName>
    </submittedName>
</protein>
<reference evidence="4 5" key="1">
    <citation type="submission" date="2024-09" db="EMBL/GenBank/DDBJ databases">
        <authorList>
            <person name="Zhang Z.-H."/>
        </authorList>
    </citation>
    <scope>NUCLEOTIDE SEQUENCE [LARGE SCALE GENOMIC DNA]</scope>
    <source>
        <strain evidence="4 5">HHTR114</strain>
    </source>
</reference>
<dbReference type="Pfam" id="PF05378">
    <property type="entry name" value="Hydant_A_N"/>
    <property type="match status" value="1"/>
</dbReference>
<feature type="domain" description="Acetophenone carboxylase-like C-terminal" evidence="3">
    <location>
        <begin position="499"/>
        <end position="678"/>
    </location>
</feature>
<dbReference type="SUPFAM" id="SSF53067">
    <property type="entry name" value="Actin-like ATPase domain"/>
    <property type="match status" value="1"/>
</dbReference>
<organism evidence="4 5">
    <name type="scientific">Hyphococcus aureus</name>
    <dbReference type="NCBI Taxonomy" id="2666033"/>
    <lineage>
        <taxon>Bacteria</taxon>
        <taxon>Pseudomonadati</taxon>
        <taxon>Pseudomonadota</taxon>
        <taxon>Alphaproteobacteria</taxon>
        <taxon>Parvularculales</taxon>
        <taxon>Parvularculaceae</taxon>
        <taxon>Hyphococcus</taxon>
    </lineage>
</organism>
<feature type="domain" description="Hydantoinase A/oxoprolinase" evidence="1">
    <location>
        <begin position="197"/>
        <end position="489"/>
    </location>
</feature>